<gene>
    <name evidence="2" type="ORF">C8F04DRAFT_1324259</name>
</gene>
<feature type="region of interest" description="Disordered" evidence="1">
    <location>
        <begin position="141"/>
        <end position="174"/>
    </location>
</feature>
<accession>A0AAD6WNH0</accession>
<feature type="region of interest" description="Disordered" evidence="1">
    <location>
        <begin position="56"/>
        <end position="93"/>
    </location>
</feature>
<feature type="non-terminal residue" evidence="2">
    <location>
        <position position="267"/>
    </location>
</feature>
<feature type="compositionally biased region" description="Pro residues" evidence="1">
    <location>
        <begin position="1"/>
        <end position="14"/>
    </location>
</feature>
<reference evidence="2" key="1">
    <citation type="submission" date="2023-03" db="EMBL/GenBank/DDBJ databases">
        <title>Massive genome expansion in bonnet fungi (Mycena s.s.) driven by repeated elements and novel gene families across ecological guilds.</title>
        <authorList>
            <consortium name="Lawrence Berkeley National Laboratory"/>
            <person name="Harder C.B."/>
            <person name="Miyauchi S."/>
            <person name="Viragh M."/>
            <person name="Kuo A."/>
            <person name="Thoen E."/>
            <person name="Andreopoulos B."/>
            <person name="Lu D."/>
            <person name="Skrede I."/>
            <person name="Drula E."/>
            <person name="Henrissat B."/>
            <person name="Morin E."/>
            <person name="Kohler A."/>
            <person name="Barry K."/>
            <person name="LaButti K."/>
            <person name="Morin E."/>
            <person name="Salamov A."/>
            <person name="Lipzen A."/>
            <person name="Mereny Z."/>
            <person name="Hegedus B."/>
            <person name="Baldrian P."/>
            <person name="Stursova M."/>
            <person name="Weitz H."/>
            <person name="Taylor A."/>
            <person name="Grigoriev I.V."/>
            <person name="Nagy L.G."/>
            <person name="Martin F."/>
            <person name="Kauserud H."/>
        </authorList>
    </citation>
    <scope>NUCLEOTIDE SEQUENCE</scope>
    <source>
        <strain evidence="2">CBHHK200</strain>
    </source>
</reference>
<comment type="caution">
    <text evidence="2">The sequence shown here is derived from an EMBL/GenBank/DDBJ whole genome shotgun (WGS) entry which is preliminary data.</text>
</comment>
<keyword evidence="3" id="KW-1185">Reference proteome</keyword>
<feature type="non-terminal residue" evidence="2">
    <location>
        <position position="1"/>
    </location>
</feature>
<evidence type="ECO:0000256" key="1">
    <source>
        <dbReference type="SAM" id="MobiDB-lite"/>
    </source>
</evidence>
<dbReference type="Proteomes" id="UP001218188">
    <property type="component" value="Unassembled WGS sequence"/>
</dbReference>
<feature type="region of interest" description="Disordered" evidence="1">
    <location>
        <begin position="1"/>
        <end position="21"/>
    </location>
</feature>
<feature type="compositionally biased region" description="Basic residues" evidence="1">
    <location>
        <begin position="56"/>
        <end position="86"/>
    </location>
</feature>
<evidence type="ECO:0000313" key="2">
    <source>
        <dbReference type="EMBL" id="KAJ7019160.1"/>
    </source>
</evidence>
<sequence length="267" mass="29852">PPRSFPSSSPPSRTPPHTSRVQTALDSVCPYPAGMHLCARRVPAPRCKASHLRIFPHRPHVPRPHPHPPHRIPRRPHPHPPHRIPRRPPPVYVHTPHRARTVESMRDDTSCRLRKLALGGDAAAHAHVVCVRVESRAPHRKSCSRTGGARGRGLVPPLRCSATRPRSPLPTCPAPPLLPPTHHLLPYLYPHLPRPTLVSPPSRRRTPSGRPQTHTRRGVRNARRQRRWSPHARGPSLRAPPSRTLRHLRALHAAAHSDPAASPPEFL</sequence>
<dbReference type="EMBL" id="JARJCM010000305">
    <property type="protein sequence ID" value="KAJ7019160.1"/>
    <property type="molecule type" value="Genomic_DNA"/>
</dbReference>
<organism evidence="2 3">
    <name type="scientific">Mycena alexandri</name>
    <dbReference type="NCBI Taxonomy" id="1745969"/>
    <lineage>
        <taxon>Eukaryota</taxon>
        <taxon>Fungi</taxon>
        <taxon>Dikarya</taxon>
        <taxon>Basidiomycota</taxon>
        <taxon>Agaricomycotina</taxon>
        <taxon>Agaricomycetes</taxon>
        <taxon>Agaricomycetidae</taxon>
        <taxon>Agaricales</taxon>
        <taxon>Marasmiineae</taxon>
        <taxon>Mycenaceae</taxon>
        <taxon>Mycena</taxon>
    </lineage>
</organism>
<protein>
    <submittedName>
        <fullName evidence="2">Uncharacterized protein</fullName>
    </submittedName>
</protein>
<name>A0AAD6WNH0_9AGAR</name>
<feature type="region of interest" description="Disordered" evidence="1">
    <location>
        <begin position="194"/>
        <end position="246"/>
    </location>
</feature>
<feature type="compositionally biased region" description="Basic residues" evidence="1">
    <location>
        <begin position="202"/>
        <end position="230"/>
    </location>
</feature>
<dbReference type="AlphaFoldDB" id="A0AAD6WNH0"/>
<proteinExistence type="predicted"/>
<evidence type="ECO:0000313" key="3">
    <source>
        <dbReference type="Proteomes" id="UP001218188"/>
    </source>
</evidence>